<keyword evidence="1" id="KW-1133">Transmembrane helix</keyword>
<organism evidence="2 3">
    <name type="scientific">Caldiarchaeum subterraneum</name>
    <dbReference type="NCBI Taxonomy" id="311458"/>
    <lineage>
        <taxon>Archaea</taxon>
        <taxon>Nitrososphaerota</taxon>
        <taxon>Candidatus Caldarchaeales</taxon>
        <taxon>Candidatus Caldarchaeaceae</taxon>
        <taxon>Candidatus Caldarchaeum</taxon>
    </lineage>
</organism>
<evidence type="ECO:0000313" key="2">
    <source>
        <dbReference type="EMBL" id="HIQ30249.1"/>
    </source>
</evidence>
<feature type="transmembrane region" description="Helical" evidence="1">
    <location>
        <begin position="154"/>
        <end position="178"/>
    </location>
</feature>
<name>A0A832ZWR7_CALS0</name>
<evidence type="ECO:0000256" key="1">
    <source>
        <dbReference type="SAM" id="Phobius"/>
    </source>
</evidence>
<evidence type="ECO:0000313" key="3">
    <source>
        <dbReference type="Proteomes" id="UP000608579"/>
    </source>
</evidence>
<dbReference type="Proteomes" id="UP000608579">
    <property type="component" value="Unassembled WGS sequence"/>
</dbReference>
<feature type="transmembrane region" description="Helical" evidence="1">
    <location>
        <begin position="184"/>
        <end position="204"/>
    </location>
</feature>
<keyword evidence="1" id="KW-0812">Transmembrane</keyword>
<proteinExistence type="predicted"/>
<dbReference type="AlphaFoldDB" id="A0A832ZWR7"/>
<sequence length="212" mass="23620">MSEVFSKALNYVEEQKKKGVSDAEIQGKLPQLKEGGFTVNKYLPGSPPLLGMEAPTLKFEVNPDNVKLVEKFAKRRGYTVKTASDEVILMDKNGNTVAIVRNGMFAAAFPKLFEDIGKVIYGIARDLKAELELADGWEAAVARLLADRELLDKLLVAVFFLLSPILWIAIALFITPSLVFPREMLIILGVVTLALTAYLVKMYLRENFPKQK</sequence>
<gene>
    <name evidence="2" type="ORF">EYH45_06770</name>
</gene>
<dbReference type="EMBL" id="DQVM01000129">
    <property type="protein sequence ID" value="HIQ30249.1"/>
    <property type="molecule type" value="Genomic_DNA"/>
</dbReference>
<protein>
    <submittedName>
        <fullName evidence="2">Uncharacterized protein</fullName>
    </submittedName>
</protein>
<comment type="caution">
    <text evidence="2">The sequence shown here is derived from an EMBL/GenBank/DDBJ whole genome shotgun (WGS) entry which is preliminary data.</text>
</comment>
<accession>A0A832ZWR7</accession>
<reference evidence="2" key="1">
    <citation type="journal article" date="2020" name="ISME J.">
        <title>Gammaproteobacteria mediating utilization of methyl-, sulfur- and petroleum organic compounds in deep ocean hydrothermal plumes.</title>
        <authorList>
            <person name="Zhou Z."/>
            <person name="Liu Y."/>
            <person name="Pan J."/>
            <person name="Cron B.R."/>
            <person name="Toner B.M."/>
            <person name="Anantharaman K."/>
            <person name="Breier J.A."/>
            <person name="Dick G.J."/>
            <person name="Li M."/>
        </authorList>
    </citation>
    <scope>NUCLEOTIDE SEQUENCE</scope>
    <source>
        <strain evidence="2">SZUA-1515</strain>
    </source>
</reference>
<keyword evidence="1" id="KW-0472">Membrane</keyword>